<organism evidence="2 3">
    <name type="scientific">Halorarum salinum</name>
    <dbReference type="NCBI Taxonomy" id="2743089"/>
    <lineage>
        <taxon>Archaea</taxon>
        <taxon>Methanobacteriati</taxon>
        <taxon>Methanobacteriota</taxon>
        <taxon>Stenosarchaea group</taxon>
        <taxon>Halobacteria</taxon>
        <taxon>Halobacteriales</taxon>
        <taxon>Haloferacaceae</taxon>
        <taxon>Halorarum</taxon>
    </lineage>
</organism>
<protein>
    <submittedName>
        <fullName evidence="2">DUF456 family protein</fullName>
    </submittedName>
</protein>
<dbReference type="GeneID" id="56038521"/>
<keyword evidence="1" id="KW-0472">Membrane</keyword>
<sequence>MVDPVTALSTLLLVAAVAGSVLPLVPAGVTALAGVYLHHFLGPSEAGGAIDPLLLAGFTLVGVTTALVEHFGGAIAAKAGGAETGTVLLAGVASLLLFLFLGPLGAILGLVGVVAAAELRAGKEPREAAVASAWTVAGLLASAVAQFLLTLSMLVGFVAFVLVPG</sequence>
<keyword evidence="1" id="KW-1133">Transmembrane helix</keyword>
<feature type="transmembrane region" description="Helical" evidence="1">
    <location>
        <begin position="88"/>
        <end position="117"/>
    </location>
</feature>
<gene>
    <name evidence="2" type="ORF">HUG12_13640</name>
</gene>
<dbReference type="EMBL" id="CP058579">
    <property type="protein sequence ID" value="QLG62713.1"/>
    <property type="molecule type" value="Genomic_DNA"/>
</dbReference>
<keyword evidence="1" id="KW-0812">Transmembrane</keyword>
<dbReference type="InterPro" id="IPR007403">
    <property type="entry name" value="DUF456"/>
</dbReference>
<reference evidence="2 3" key="1">
    <citation type="submission" date="2020-06" db="EMBL/GenBank/DDBJ databases">
        <title>NJ-3-1, isolated from saline soil.</title>
        <authorList>
            <person name="Cui H.L."/>
            <person name="Shi X."/>
        </authorList>
    </citation>
    <scope>NUCLEOTIDE SEQUENCE [LARGE SCALE GENOMIC DNA]</scope>
    <source>
        <strain evidence="2 3">NJ-3-1</strain>
    </source>
</reference>
<accession>A0A7D5LBB5</accession>
<proteinExistence type="predicted"/>
<dbReference type="KEGG" id="halu:HUG12_13640"/>
<dbReference type="RefSeq" id="WP_179269298.1">
    <property type="nucleotide sequence ID" value="NZ_CP058579.1"/>
</dbReference>
<evidence type="ECO:0000256" key="1">
    <source>
        <dbReference type="SAM" id="Phobius"/>
    </source>
</evidence>
<dbReference type="Pfam" id="PF04306">
    <property type="entry name" value="DUF456"/>
    <property type="match status" value="1"/>
</dbReference>
<feature type="transmembrane region" description="Helical" evidence="1">
    <location>
        <begin position="49"/>
        <end position="68"/>
    </location>
</feature>
<feature type="transmembrane region" description="Helical" evidence="1">
    <location>
        <begin position="12"/>
        <end position="37"/>
    </location>
</feature>
<dbReference type="AlphaFoldDB" id="A0A7D5LBB5"/>
<evidence type="ECO:0000313" key="2">
    <source>
        <dbReference type="EMBL" id="QLG62713.1"/>
    </source>
</evidence>
<evidence type="ECO:0000313" key="3">
    <source>
        <dbReference type="Proteomes" id="UP000509626"/>
    </source>
</evidence>
<feature type="transmembrane region" description="Helical" evidence="1">
    <location>
        <begin position="129"/>
        <end position="162"/>
    </location>
</feature>
<name>A0A7D5LBB5_9EURY</name>
<dbReference type="Proteomes" id="UP000509626">
    <property type="component" value="Chromosome"/>
</dbReference>
<keyword evidence="3" id="KW-1185">Reference proteome</keyword>